<feature type="compositionally biased region" description="Low complexity" evidence="3">
    <location>
        <begin position="728"/>
        <end position="743"/>
    </location>
</feature>
<dbReference type="EnsemblMetazoa" id="XM_019993788.1">
    <property type="protein sequence ID" value="XP_019849347.1"/>
    <property type="gene ID" value="LOC109580512"/>
</dbReference>
<dbReference type="InParanoid" id="A0A1X7VUV9"/>
<feature type="compositionally biased region" description="Polar residues" evidence="3">
    <location>
        <begin position="633"/>
        <end position="642"/>
    </location>
</feature>
<dbReference type="KEGG" id="aqu:109580512"/>
<feature type="compositionally biased region" description="Basic and acidic residues" evidence="3">
    <location>
        <begin position="888"/>
        <end position="898"/>
    </location>
</feature>
<evidence type="ECO:0000259" key="4">
    <source>
        <dbReference type="PROSITE" id="PS50004"/>
    </source>
</evidence>
<feature type="compositionally biased region" description="Low complexity" evidence="3">
    <location>
        <begin position="655"/>
        <end position="670"/>
    </location>
</feature>
<feature type="compositionally biased region" description="Basic and acidic residues" evidence="3">
    <location>
        <begin position="694"/>
        <end position="713"/>
    </location>
</feature>
<keyword evidence="6" id="KW-1185">Reference proteome</keyword>
<feature type="compositionally biased region" description="Low complexity" evidence="3">
    <location>
        <begin position="916"/>
        <end position="936"/>
    </location>
</feature>
<organism evidence="5">
    <name type="scientific">Amphimedon queenslandica</name>
    <name type="common">Sponge</name>
    <dbReference type="NCBI Taxonomy" id="400682"/>
    <lineage>
        <taxon>Eukaryota</taxon>
        <taxon>Metazoa</taxon>
        <taxon>Porifera</taxon>
        <taxon>Demospongiae</taxon>
        <taxon>Heteroscleromorpha</taxon>
        <taxon>Haplosclerida</taxon>
        <taxon>Niphatidae</taxon>
        <taxon>Amphimedon</taxon>
    </lineage>
</organism>
<evidence type="ECO:0000256" key="3">
    <source>
        <dbReference type="SAM" id="MobiDB-lite"/>
    </source>
</evidence>
<feature type="compositionally biased region" description="Polar residues" evidence="3">
    <location>
        <begin position="471"/>
        <end position="484"/>
    </location>
</feature>
<feature type="compositionally biased region" description="Polar residues" evidence="3">
    <location>
        <begin position="771"/>
        <end position="789"/>
    </location>
</feature>
<feature type="region of interest" description="Disordered" evidence="3">
    <location>
        <begin position="206"/>
        <end position="251"/>
    </location>
</feature>
<feature type="compositionally biased region" description="Polar residues" evidence="3">
    <location>
        <begin position="496"/>
        <end position="508"/>
    </location>
</feature>
<feature type="compositionally biased region" description="Acidic residues" evidence="3">
    <location>
        <begin position="1058"/>
        <end position="1070"/>
    </location>
</feature>
<dbReference type="AlphaFoldDB" id="A0A1X7VUV9"/>
<feature type="region of interest" description="Disordered" evidence="3">
    <location>
        <begin position="548"/>
        <end position="751"/>
    </location>
</feature>
<dbReference type="SUPFAM" id="SSF49562">
    <property type="entry name" value="C2 domain (Calcium/lipid-binding domain, CaLB)"/>
    <property type="match status" value="1"/>
</dbReference>
<dbReference type="GO" id="GO:0045055">
    <property type="term" value="P:regulated exocytosis"/>
    <property type="evidence" value="ECO:0007669"/>
    <property type="project" value="TreeGrafter"/>
</dbReference>
<feature type="compositionally biased region" description="Basic and acidic residues" evidence="3">
    <location>
        <begin position="597"/>
        <end position="613"/>
    </location>
</feature>
<dbReference type="GO" id="GO:0031267">
    <property type="term" value="F:small GTPase binding"/>
    <property type="evidence" value="ECO:0007669"/>
    <property type="project" value="InterPro"/>
</dbReference>
<feature type="compositionally biased region" description="Polar residues" evidence="3">
    <location>
        <begin position="564"/>
        <end position="574"/>
    </location>
</feature>
<feature type="compositionally biased region" description="Polar residues" evidence="3">
    <location>
        <begin position="584"/>
        <end position="596"/>
    </location>
</feature>
<evidence type="ECO:0000256" key="2">
    <source>
        <dbReference type="ARBA" id="ARBA00022753"/>
    </source>
</evidence>
<dbReference type="eggNOG" id="ENOG502QQKU">
    <property type="taxonomic scope" value="Eukaryota"/>
</dbReference>
<reference evidence="5" key="2">
    <citation type="submission" date="2017-05" db="UniProtKB">
        <authorList>
            <consortium name="EnsemblMetazoa"/>
        </authorList>
    </citation>
    <scope>IDENTIFICATION</scope>
</reference>
<dbReference type="OrthoDB" id="8956628at2759"/>
<dbReference type="PANTHER" id="PTHR15746:SF23">
    <property type="entry name" value="RAB11 INTERACTING PROTEIN, ISOFORM A"/>
    <property type="match status" value="1"/>
</dbReference>
<feature type="region of interest" description="Disordered" evidence="3">
    <location>
        <begin position="287"/>
        <end position="508"/>
    </location>
</feature>
<protein>
    <recommendedName>
        <fullName evidence="4">C2 domain-containing protein</fullName>
    </recommendedName>
</protein>
<dbReference type="InterPro" id="IPR000008">
    <property type="entry name" value="C2_dom"/>
</dbReference>
<proteinExistence type="predicted"/>
<feature type="compositionally biased region" description="Polar residues" evidence="3">
    <location>
        <begin position="385"/>
        <end position="400"/>
    </location>
</feature>
<evidence type="ECO:0000313" key="6">
    <source>
        <dbReference type="Proteomes" id="UP000007879"/>
    </source>
</evidence>
<dbReference type="InterPro" id="IPR037789">
    <property type="entry name" value="FIP_classI"/>
</dbReference>
<evidence type="ECO:0000313" key="5">
    <source>
        <dbReference type="EnsemblMetazoa" id="Aqu2.1.44122_001"/>
    </source>
</evidence>
<feature type="compositionally biased region" description="Low complexity" evidence="3">
    <location>
        <begin position="1033"/>
        <end position="1057"/>
    </location>
</feature>
<name>A0A1X7VUV9_AMPQE</name>
<sequence length="1123" mass="122211">MAMNSLVPSHIQVTIVRARDLALKSKSVNSDIFALVQVEKEKQVTQLLPRHSCPQWNQSFDIPLMSLDSSVDITIKQKTKFAEEFIGYTRVPFNHLSISRRVRQNWHKLGPRPGKTSSKPRGDILISLSFLYKWDSIETSPISPSFEERDRRMLRRTKSEYKSGTGGGAGGNAKSERQIKSKGSIFGRAKNKKNQIFEDNDDFVALSIRSSGDPPTPPQSERRKQILLSPSSPERTEGDIPNEARSSSPTHLLFTEATQQLEKTGIVDLWRADPVIRREAVKQKIRDNEASKLGSSSIPTVKKESSFDSSYEEDMSRHPASTPTNTPTRSNTITYRARSTPRRRERTNSSGNVLGSPKTSQEKVTETPHTSNTSLESNTSEYYSAGSSINNTPSTCNTMMSFDGEATPTNTTPPREKEAVKKISRDSFDGGTMTTPTLEPRSPQRRGKLKKGATLDTPSSYSTLPHRHSNVHTSNHSFSTLQRSPTKDIERAKPRNPQQQYLTASGTNNIKRHSADIAQILKLGSLSQGRNDGLENVLNAGQLKQLLQKRNSRGNAESGADSPVSKTRNVSSTLPIAKTPNPVSPTGNKDTLTSTDTPKEVKKEVLILHDETSSKPLLQNGRPLISDDDQETRGSASDNSPQLIPKADVAISVDTPTSSGSTTPSRMSPPLTSTDVTRETTPSPEGGEDETDDGKEPRAETKKKHTVEYKKPFDGGNSFQPFRPLPPSVAAISASNSSASSPAHYSQKKYSSTTDITTLLNQCKEIVSTGNSIERSSVHGSRSATNSGRASPVILEEEEEEEGEIKANTTSLTPTTPPSNVPTPNTVKSAPKTSASVSRRKTGGGLKRALSLYQENRKQMPSSSPASKGKRTESTSSSKPPGIIRRNSSSDKSKRPEINKPNQKPTNTLPPPPPTLTSLPKHVPSTSTAPSTVSAVGVMGSKTSLGASFTASKSNSNSPATKQNEATEKLTVATPNGLLSSHETHHSSSSHTKTHTDPITSSSHFTLPPPPHSQEDAGHVDSVESVRGEGVASSGSTDTPSMSSYSEHESSCTTSSSEWDEEETTTEEDYCEWSKEALISELVRTKSKLKRRTLELQDTKSYLEALLVKVMNSNPELLLSDSL</sequence>
<feature type="compositionally biased region" description="Basic and acidic residues" evidence="3">
    <location>
        <begin position="1013"/>
        <end position="1027"/>
    </location>
</feature>
<feature type="region of interest" description="Disordered" evidence="3">
    <location>
        <begin position="156"/>
        <end position="178"/>
    </location>
</feature>
<dbReference type="Gene3D" id="2.60.40.150">
    <property type="entry name" value="C2 domain"/>
    <property type="match status" value="1"/>
</dbReference>
<dbReference type="Pfam" id="PF00168">
    <property type="entry name" value="C2"/>
    <property type="match status" value="1"/>
</dbReference>
<feature type="compositionally biased region" description="Basic and acidic residues" evidence="3">
    <location>
        <begin position="414"/>
        <end position="428"/>
    </location>
</feature>
<feature type="compositionally biased region" description="Low complexity" evidence="3">
    <location>
        <begin position="370"/>
        <end position="381"/>
    </location>
</feature>
<feature type="compositionally biased region" description="Polar residues" evidence="3">
    <location>
        <begin position="941"/>
        <end position="964"/>
    </location>
</feature>
<accession>A0A1X7VUV9</accession>
<gene>
    <name evidence="5" type="primary">109580512</name>
</gene>
<feature type="region of interest" description="Disordered" evidence="3">
    <location>
        <begin position="771"/>
        <end position="1070"/>
    </location>
</feature>
<keyword evidence="2" id="KW-0967">Endosome</keyword>
<dbReference type="Gene3D" id="1.20.5.2440">
    <property type="match status" value="1"/>
</dbReference>
<dbReference type="InterPro" id="IPR035892">
    <property type="entry name" value="C2_domain_sf"/>
</dbReference>
<dbReference type="EnsemblMetazoa" id="Aqu2.1.44122_001">
    <property type="protein sequence ID" value="Aqu2.1.44122_001"/>
    <property type="gene ID" value="Aqu2.1.44122"/>
</dbReference>
<reference evidence="6" key="1">
    <citation type="journal article" date="2010" name="Nature">
        <title>The Amphimedon queenslandica genome and the evolution of animal complexity.</title>
        <authorList>
            <person name="Srivastava M."/>
            <person name="Simakov O."/>
            <person name="Chapman J."/>
            <person name="Fahey B."/>
            <person name="Gauthier M.E."/>
            <person name="Mitros T."/>
            <person name="Richards G.S."/>
            <person name="Conaco C."/>
            <person name="Dacre M."/>
            <person name="Hellsten U."/>
            <person name="Larroux C."/>
            <person name="Putnam N.H."/>
            <person name="Stanke M."/>
            <person name="Adamska M."/>
            <person name="Darling A."/>
            <person name="Degnan S.M."/>
            <person name="Oakley T.H."/>
            <person name="Plachetzki D.C."/>
            <person name="Zhai Y."/>
            <person name="Adamski M."/>
            <person name="Calcino A."/>
            <person name="Cummins S.F."/>
            <person name="Goodstein D.M."/>
            <person name="Harris C."/>
            <person name="Jackson D.J."/>
            <person name="Leys S.P."/>
            <person name="Shu S."/>
            <person name="Woodcroft B.J."/>
            <person name="Vervoort M."/>
            <person name="Kosik K.S."/>
            <person name="Manning G."/>
            <person name="Degnan B.M."/>
            <person name="Rokhsar D.S."/>
        </authorList>
    </citation>
    <scope>NUCLEOTIDE SEQUENCE [LARGE SCALE GENOMIC DNA]</scope>
</reference>
<dbReference type="Proteomes" id="UP000007879">
    <property type="component" value="Unassembled WGS sequence"/>
</dbReference>
<feature type="domain" description="C2" evidence="4">
    <location>
        <begin position="1"/>
        <end position="107"/>
    </location>
</feature>
<evidence type="ECO:0000256" key="1">
    <source>
        <dbReference type="ARBA" id="ARBA00004172"/>
    </source>
</evidence>
<dbReference type="SMART" id="SM00239">
    <property type="entry name" value="C2"/>
    <property type="match status" value="1"/>
</dbReference>
<feature type="compositionally biased region" description="Polar residues" evidence="3">
    <location>
        <begin position="671"/>
        <end position="683"/>
    </location>
</feature>
<feature type="compositionally biased region" description="Low complexity" evidence="3">
    <location>
        <begin position="321"/>
        <end position="338"/>
    </location>
</feature>
<dbReference type="PANTHER" id="PTHR15746">
    <property type="entry name" value="RAB11-RELATED"/>
    <property type="match status" value="1"/>
</dbReference>
<comment type="subcellular location">
    <subcellularLocation>
        <location evidence="1">Recycling endosome</location>
    </subcellularLocation>
</comment>
<dbReference type="PROSITE" id="PS50004">
    <property type="entry name" value="C2"/>
    <property type="match status" value="1"/>
</dbReference>
<dbReference type="GO" id="GO:0055037">
    <property type="term" value="C:recycling endosome"/>
    <property type="evidence" value="ECO:0007669"/>
    <property type="project" value="UniProtKB-SubCell"/>
</dbReference>